<keyword evidence="1" id="KW-0812">Transmembrane</keyword>
<dbReference type="PANTHER" id="PTHR42852:SF17">
    <property type="entry name" value="THIOREDOXIN-LIKE PROTEIN HI_1115"/>
    <property type="match status" value="1"/>
</dbReference>
<dbReference type="InterPro" id="IPR013766">
    <property type="entry name" value="Thioredoxin_domain"/>
</dbReference>
<dbReference type="GO" id="GO:0016491">
    <property type="term" value="F:oxidoreductase activity"/>
    <property type="evidence" value="ECO:0007669"/>
    <property type="project" value="InterPro"/>
</dbReference>
<accession>A0A928V0N3</accession>
<evidence type="ECO:0000313" key="4">
    <source>
        <dbReference type="Proteomes" id="UP000616201"/>
    </source>
</evidence>
<protein>
    <submittedName>
        <fullName evidence="3">TlpA family protein disulfide reductase</fullName>
    </submittedName>
</protein>
<reference evidence="3" key="1">
    <citation type="submission" date="2018-02" db="EMBL/GenBank/DDBJ databases">
        <authorList>
            <person name="Vasarhelyi B.M."/>
            <person name="Deshmukh S."/>
            <person name="Balint B."/>
            <person name="Kukolya J."/>
        </authorList>
    </citation>
    <scope>NUCLEOTIDE SEQUENCE</scope>
    <source>
        <strain evidence="3">KB22</strain>
    </source>
</reference>
<sequence length="197" mass="22125">MNKTKLSRGNIILYVVLVVLIILLFIPSTRSLLQQGLMKLGLFKPTLEAPVEKAPDTPVVAQVSSSFSNEKGEIINTASLKGKVVFINFWATWCGPCIQEMPSIQVLHDKLKDNPNVEFLLVEIDHENELAKEFMEKEKLNMPIYFPEGDIPNTWLGQSIPVTVILDKEGNIAARHEGMADYSTKQVEQFIVDLSNK</sequence>
<dbReference type="Gene3D" id="3.40.30.10">
    <property type="entry name" value="Glutaredoxin"/>
    <property type="match status" value="1"/>
</dbReference>
<feature type="transmembrane region" description="Helical" evidence="1">
    <location>
        <begin position="12"/>
        <end position="33"/>
    </location>
</feature>
<dbReference type="InterPro" id="IPR036249">
    <property type="entry name" value="Thioredoxin-like_sf"/>
</dbReference>
<dbReference type="CDD" id="cd02966">
    <property type="entry name" value="TlpA_like_family"/>
    <property type="match status" value="1"/>
</dbReference>
<name>A0A928V0N3_9SPHI</name>
<keyword evidence="1" id="KW-0472">Membrane</keyword>
<organism evidence="3 4">
    <name type="scientific">Sphingobacterium hungaricum</name>
    <dbReference type="NCBI Taxonomy" id="2082723"/>
    <lineage>
        <taxon>Bacteria</taxon>
        <taxon>Pseudomonadati</taxon>
        <taxon>Bacteroidota</taxon>
        <taxon>Sphingobacteriia</taxon>
        <taxon>Sphingobacteriales</taxon>
        <taxon>Sphingobacteriaceae</taxon>
        <taxon>Sphingobacterium</taxon>
    </lineage>
</organism>
<gene>
    <name evidence="3" type="ORF">C4F49_14725</name>
</gene>
<evidence type="ECO:0000313" key="3">
    <source>
        <dbReference type="EMBL" id="MBE8714935.1"/>
    </source>
</evidence>
<dbReference type="EMBL" id="PRDK01000009">
    <property type="protein sequence ID" value="MBE8714935.1"/>
    <property type="molecule type" value="Genomic_DNA"/>
</dbReference>
<evidence type="ECO:0000259" key="2">
    <source>
        <dbReference type="PROSITE" id="PS51352"/>
    </source>
</evidence>
<proteinExistence type="predicted"/>
<dbReference type="PROSITE" id="PS51352">
    <property type="entry name" value="THIOREDOXIN_2"/>
    <property type="match status" value="1"/>
</dbReference>
<feature type="domain" description="Thioredoxin" evidence="2">
    <location>
        <begin position="43"/>
        <end position="196"/>
    </location>
</feature>
<dbReference type="SUPFAM" id="SSF52833">
    <property type="entry name" value="Thioredoxin-like"/>
    <property type="match status" value="1"/>
</dbReference>
<keyword evidence="1" id="KW-1133">Transmembrane helix</keyword>
<dbReference type="PANTHER" id="PTHR42852">
    <property type="entry name" value="THIOL:DISULFIDE INTERCHANGE PROTEIN DSBE"/>
    <property type="match status" value="1"/>
</dbReference>
<dbReference type="Proteomes" id="UP000616201">
    <property type="component" value="Unassembled WGS sequence"/>
</dbReference>
<dbReference type="AlphaFoldDB" id="A0A928V0N3"/>
<keyword evidence="4" id="KW-1185">Reference proteome</keyword>
<dbReference type="InterPro" id="IPR050553">
    <property type="entry name" value="Thioredoxin_ResA/DsbE_sf"/>
</dbReference>
<comment type="caution">
    <text evidence="3">The sequence shown here is derived from an EMBL/GenBank/DDBJ whole genome shotgun (WGS) entry which is preliminary data.</text>
</comment>
<dbReference type="RefSeq" id="WP_196936788.1">
    <property type="nucleotide sequence ID" value="NZ_MU158698.1"/>
</dbReference>
<dbReference type="Pfam" id="PF08534">
    <property type="entry name" value="Redoxin"/>
    <property type="match status" value="1"/>
</dbReference>
<dbReference type="InterPro" id="IPR013740">
    <property type="entry name" value="Redoxin"/>
</dbReference>
<evidence type="ECO:0000256" key="1">
    <source>
        <dbReference type="SAM" id="Phobius"/>
    </source>
</evidence>